<dbReference type="EMBL" id="AEQV01000011">
    <property type="protein sequence ID" value="EGD11113.1"/>
    <property type="molecule type" value="Genomic_DNA"/>
</dbReference>
<gene>
    <name evidence="1" type="ORF">XVE_0545</name>
</gene>
<organism evidence="1 2">
    <name type="scientific">Xanthomonas vesicatoria ATCC 35937</name>
    <dbReference type="NCBI Taxonomy" id="925775"/>
    <lineage>
        <taxon>Bacteria</taxon>
        <taxon>Pseudomonadati</taxon>
        <taxon>Pseudomonadota</taxon>
        <taxon>Gammaproteobacteria</taxon>
        <taxon>Lysobacterales</taxon>
        <taxon>Lysobacteraceae</taxon>
        <taxon>Xanthomonas</taxon>
    </lineage>
</organism>
<dbReference type="AlphaFoldDB" id="F0B8Z3"/>
<name>F0B8Z3_9XANT</name>
<proteinExistence type="predicted"/>
<evidence type="ECO:0000313" key="1">
    <source>
        <dbReference type="EMBL" id="EGD11113.1"/>
    </source>
</evidence>
<sequence>MVRVSVALGAKMICQANSSGAFLVSAGTTMAWEMRRRQGATWLDAERNKAQASP</sequence>
<accession>F0B8Z3</accession>
<dbReference type="Proteomes" id="UP000003299">
    <property type="component" value="Unassembled WGS sequence"/>
</dbReference>
<protein>
    <submittedName>
        <fullName evidence="1">Uncharacterized protein</fullName>
    </submittedName>
</protein>
<evidence type="ECO:0000313" key="2">
    <source>
        <dbReference type="Proteomes" id="UP000003299"/>
    </source>
</evidence>
<reference evidence="1 2" key="1">
    <citation type="journal article" date="2011" name="BMC Genomics">
        <title>Comparative genomics reveals diversity among xanthomonads infecting tomato and pepper.</title>
        <authorList>
            <person name="Potnis N."/>
            <person name="Krasileva K."/>
            <person name="Chow V."/>
            <person name="Almeida N.F."/>
            <person name="Patil P.B."/>
            <person name="Ryan R.P."/>
            <person name="Sharlach M."/>
            <person name="Behlau F."/>
            <person name="Dow J.M."/>
            <person name="Momol M.T."/>
            <person name="White F.F."/>
            <person name="Preston J.F."/>
            <person name="Vinatzer B.A."/>
            <person name="Koebnik R."/>
            <person name="Setubal J.C."/>
            <person name="Norman D.J."/>
            <person name="Staskawicz B.J."/>
            <person name="Jones J.B."/>
        </authorList>
    </citation>
    <scope>NUCLEOTIDE SEQUENCE [LARGE SCALE GENOMIC DNA]</scope>
    <source>
        <strain evidence="1 2">ATCC 35937</strain>
    </source>
</reference>
<comment type="caution">
    <text evidence="1">The sequence shown here is derived from an EMBL/GenBank/DDBJ whole genome shotgun (WGS) entry which is preliminary data.</text>
</comment>